<gene>
    <name evidence="2" type="ORF">SVIM_LOCUS169401</name>
</gene>
<evidence type="ECO:0000313" key="2">
    <source>
        <dbReference type="EMBL" id="VFU34794.1"/>
    </source>
</evidence>
<feature type="region of interest" description="Disordered" evidence="1">
    <location>
        <begin position="140"/>
        <end position="160"/>
    </location>
</feature>
<feature type="compositionally biased region" description="Basic and acidic residues" evidence="1">
    <location>
        <begin position="140"/>
        <end position="152"/>
    </location>
</feature>
<sequence>MRGATRGLPRRSPILVLLSPKHGIANNDGCNTRTSQRGHPSKYYSRPSTFNCGVLMGSGALVLLWNRYCDRRIFRISRFHPGALVEAALVNSGTKYRVDCGGGGVVRLRCGEGHSFEPHSLIAVGLQRLSGITTWGEKRGELSGADKKEKGTGNKMRGATRGLPRRSPILVLLSPKHV</sequence>
<dbReference type="AlphaFoldDB" id="A0A6N2LH40"/>
<protein>
    <submittedName>
        <fullName evidence="2">Uncharacterized protein</fullName>
    </submittedName>
</protein>
<organism evidence="2">
    <name type="scientific">Salix viminalis</name>
    <name type="common">Common osier</name>
    <name type="synonym">Basket willow</name>
    <dbReference type="NCBI Taxonomy" id="40686"/>
    <lineage>
        <taxon>Eukaryota</taxon>
        <taxon>Viridiplantae</taxon>
        <taxon>Streptophyta</taxon>
        <taxon>Embryophyta</taxon>
        <taxon>Tracheophyta</taxon>
        <taxon>Spermatophyta</taxon>
        <taxon>Magnoliopsida</taxon>
        <taxon>eudicotyledons</taxon>
        <taxon>Gunneridae</taxon>
        <taxon>Pentapetalae</taxon>
        <taxon>rosids</taxon>
        <taxon>fabids</taxon>
        <taxon>Malpighiales</taxon>
        <taxon>Salicaceae</taxon>
        <taxon>Saliceae</taxon>
        <taxon>Salix</taxon>
    </lineage>
</organism>
<accession>A0A6N2LH40</accession>
<proteinExistence type="predicted"/>
<name>A0A6N2LH40_SALVM</name>
<evidence type="ECO:0000256" key="1">
    <source>
        <dbReference type="SAM" id="MobiDB-lite"/>
    </source>
</evidence>
<reference evidence="2" key="1">
    <citation type="submission" date="2019-03" db="EMBL/GenBank/DDBJ databases">
        <authorList>
            <person name="Mank J."/>
            <person name="Almeida P."/>
        </authorList>
    </citation>
    <scope>NUCLEOTIDE SEQUENCE</scope>
    <source>
        <strain evidence="2">78183</strain>
    </source>
</reference>
<dbReference type="EMBL" id="CAADRP010001066">
    <property type="protein sequence ID" value="VFU34794.1"/>
    <property type="molecule type" value="Genomic_DNA"/>
</dbReference>